<evidence type="ECO:0000256" key="4">
    <source>
        <dbReference type="ARBA" id="ARBA00022842"/>
    </source>
</evidence>
<evidence type="ECO:0000256" key="2">
    <source>
        <dbReference type="ARBA" id="ARBA00022723"/>
    </source>
</evidence>
<evidence type="ECO:0000259" key="5">
    <source>
        <dbReference type="PROSITE" id="PS51462"/>
    </source>
</evidence>
<keyword evidence="7" id="KW-1185">Reference proteome</keyword>
<keyword evidence="3" id="KW-0378">Hydrolase</keyword>
<dbReference type="PANTHER" id="PTHR12629:SF0">
    <property type="entry name" value="DIPHOSPHOINOSITOL-POLYPHOSPHATE DIPHOSPHATASE"/>
    <property type="match status" value="1"/>
</dbReference>
<dbReference type="GO" id="GO:0034431">
    <property type="term" value="F:bis(5'-adenosyl)-hexaphosphatase activity"/>
    <property type="evidence" value="ECO:0007669"/>
    <property type="project" value="TreeGrafter"/>
</dbReference>
<dbReference type="GO" id="GO:0034432">
    <property type="term" value="F:bis(5'-adenosyl)-pentaphosphatase activity"/>
    <property type="evidence" value="ECO:0007669"/>
    <property type="project" value="TreeGrafter"/>
</dbReference>
<gene>
    <name evidence="6" type="ORF">SAMN05421666_1212</name>
</gene>
<dbReference type="AlphaFoldDB" id="A0A1N7FND3"/>
<proteinExistence type="predicted"/>
<evidence type="ECO:0000256" key="1">
    <source>
        <dbReference type="ARBA" id="ARBA00001946"/>
    </source>
</evidence>
<dbReference type="Proteomes" id="UP000186019">
    <property type="component" value="Unassembled WGS sequence"/>
</dbReference>
<keyword evidence="4" id="KW-0460">Magnesium</keyword>
<feature type="domain" description="Nudix hydrolase" evidence="5">
    <location>
        <begin position="21"/>
        <end position="153"/>
    </location>
</feature>
<dbReference type="InterPro" id="IPR015797">
    <property type="entry name" value="NUDIX_hydrolase-like_dom_sf"/>
</dbReference>
<reference evidence="6 7" key="1">
    <citation type="submission" date="2017-01" db="EMBL/GenBank/DDBJ databases">
        <authorList>
            <person name="Mah S.A."/>
            <person name="Swanson W.J."/>
            <person name="Moy G.W."/>
            <person name="Vacquier V.D."/>
        </authorList>
    </citation>
    <scope>NUCLEOTIDE SEQUENCE [LARGE SCALE GENOMIC DNA]</scope>
    <source>
        <strain evidence="6 7">DSM 29590</strain>
    </source>
</reference>
<dbReference type="SUPFAM" id="SSF55811">
    <property type="entry name" value="Nudix"/>
    <property type="match status" value="1"/>
</dbReference>
<name>A0A1N7FND3_9RHOB</name>
<dbReference type="GO" id="GO:0008486">
    <property type="term" value="F:diphosphoinositol-polyphosphate diphosphatase activity"/>
    <property type="evidence" value="ECO:0007669"/>
    <property type="project" value="TreeGrafter"/>
</dbReference>
<dbReference type="Pfam" id="PF00293">
    <property type="entry name" value="NUDIX"/>
    <property type="match status" value="1"/>
</dbReference>
<comment type="cofactor">
    <cofactor evidence="1">
        <name>Mg(2+)</name>
        <dbReference type="ChEBI" id="CHEBI:18420"/>
    </cofactor>
</comment>
<evidence type="ECO:0000313" key="6">
    <source>
        <dbReference type="EMBL" id="SIS01831.1"/>
    </source>
</evidence>
<organism evidence="6 7">
    <name type="scientific">Roseovarius nanhaiticus</name>
    <dbReference type="NCBI Taxonomy" id="573024"/>
    <lineage>
        <taxon>Bacteria</taxon>
        <taxon>Pseudomonadati</taxon>
        <taxon>Pseudomonadota</taxon>
        <taxon>Alphaproteobacteria</taxon>
        <taxon>Rhodobacterales</taxon>
        <taxon>Roseobacteraceae</taxon>
        <taxon>Roseovarius</taxon>
    </lineage>
</organism>
<dbReference type="GO" id="GO:0071543">
    <property type="term" value="P:diphosphoinositol polyphosphate metabolic process"/>
    <property type="evidence" value="ECO:0007669"/>
    <property type="project" value="TreeGrafter"/>
</dbReference>
<dbReference type="PANTHER" id="PTHR12629">
    <property type="entry name" value="DIPHOSPHOINOSITOL POLYPHOSPHATE PHOSPHOHYDROLASE"/>
    <property type="match status" value="1"/>
</dbReference>
<dbReference type="PROSITE" id="PS51462">
    <property type="entry name" value="NUDIX"/>
    <property type="match status" value="1"/>
</dbReference>
<dbReference type="GO" id="GO:0005737">
    <property type="term" value="C:cytoplasm"/>
    <property type="evidence" value="ECO:0007669"/>
    <property type="project" value="TreeGrafter"/>
</dbReference>
<dbReference type="GO" id="GO:1901911">
    <property type="term" value="P:adenosine 5'-(hexahydrogen pentaphosphate) catabolic process"/>
    <property type="evidence" value="ECO:0007669"/>
    <property type="project" value="TreeGrafter"/>
</dbReference>
<dbReference type="GO" id="GO:0046872">
    <property type="term" value="F:metal ion binding"/>
    <property type="evidence" value="ECO:0007669"/>
    <property type="project" value="UniProtKB-KW"/>
</dbReference>
<sequence length="159" mass="18181">MSSTSKTILEPIDLSDAHKTDVRTQFGALCFRIMQGKPEVLLVTSRRTGRWIVPKGWPMNGKTPAQAAEIEAWEEAGVRGRMYDRCLGLYSYRKTVDDGEDVPCVTMIYAMKVRELSKDYPEAHERKRKWMRPKRAAALVDEPDLAHLIRNFDPAQVKS</sequence>
<dbReference type="GO" id="GO:1901909">
    <property type="term" value="P:diadenosine hexaphosphate catabolic process"/>
    <property type="evidence" value="ECO:0007669"/>
    <property type="project" value="TreeGrafter"/>
</dbReference>
<protein>
    <submittedName>
        <fullName evidence="6">8-oxo-dGTP pyrophosphatase MutT, NUDIX family</fullName>
    </submittedName>
</protein>
<keyword evidence="2" id="KW-0479">Metal-binding</keyword>
<dbReference type="RefSeq" id="WP_244512505.1">
    <property type="nucleotide sequence ID" value="NZ_FOAC01000001.1"/>
</dbReference>
<evidence type="ECO:0000256" key="3">
    <source>
        <dbReference type="ARBA" id="ARBA00022801"/>
    </source>
</evidence>
<dbReference type="Gene3D" id="3.90.79.10">
    <property type="entry name" value="Nucleoside Triphosphate Pyrophosphohydrolase"/>
    <property type="match status" value="1"/>
</dbReference>
<dbReference type="InterPro" id="IPR000086">
    <property type="entry name" value="NUDIX_hydrolase_dom"/>
</dbReference>
<evidence type="ECO:0000313" key="7">
    <source>
        <dbReference type="Proteomes" id="UP000186019"/>
    </source>
</evidence>
<dbReference type="EMBL" id="FTNV01000001">
    <property type="protein sequence ID" value="SIS01831.1"/>
    <property type="molecule type" value="Genomic_DNA"/>
</dbReference>
<dbReference type="InterPro" id="IPR047198">
    <property type="entry name" value="DDP-like_NUDIX"/>
</dbReference>
<dbReference type="STRING" id="573024.SAMN05216208_0924"/>
<dbReference type="GO" id="GO:0000298">
    <property type="term" value="F:endopolyphosphatase activity"/>
    <property type="evidence" value="ECO:0007669"/>
    <property type="project" value="TreeGrafter"/>
</dbReference>
<accession>A0A1N7FND3</accession>
<dbReference type="CDD" id="cd04666">
    <property type="entry name" value="NUDIX_DIPP2_like_Nudt4"/>
    <property type="match status" value="1"/>
</dbReference>
<dbReference type="GO" id="GO:1901907">
    <property type="term" value="P:diadenosine pentaphosphate catabolic process"/>
    <property type="evidence" value="ECO:0007669"/>
    <property type="project" value="TreeGrafter"/>
</dbReference>